<dbReference type="CDD" id="cd12107">
    <property type="entry name" value="Hemerythrin"/>
    <property type="match status" value="1"/>
</dbReference>
<evidence type="ECO:0000313" key="6">
    <source>
        <dbReference type="EMBL" id="MEM5425873.1"/>
    </source>
</evidence>
<gene>
    <name evidence="6" type="ORF">VSR73_33060</name>
</gene>
<dbReference type="Proteomes" id="UP001489897">
    <property type="component" value="Unassembled WGS sequence"/>
</dbReference>
<comment type="caution">
    <text evidence="6">The sequence shown here is derived from an EMBL/GenBank/DDBJ whole genome shotgun (WGS) entry which is preliminary data.</text>
</comment>
<feature type="region of interest" description="Disordered" evidence="4">
    <location>
        <begin position="1"/>
        <end position="23"/>
    </location>
</feature>
<keyword evidence="3" id="KW-0408">Iron</keyword>
<evidence type="ECO:0000259" key="5">
    <source>
        <dbReference type="Pfam" id="PF01814"/>
    </source>
</evidence>
<dbReference type="NCBIfam" id="TIGR02481">
    <property type="entry name" value="hemeryth_dom"/>
    <property type="match status" value="1"/>
</dbReference>
<organism evidence="6 7">
    <name type="scientific">Paraburkholderia ferrariae</name>
    <dbReference type="NCBI Taxonomy" id="386056"/>
    <lineage>
        <taxon>Bacteria</taxon>
        <taxon>Pseudomonadati</taxon>
        <taxon>Pseudomonadota</taxon>
        <taxon>Betaproteobacteria</taxon>
        <taxon>Burkholderiales</taxon>
        <taxon>Burkholderiaceae</taxon>
        <taxon>Paraburkholderia</taxon>
    </lineage>
</organism>
<feature type="domain" description="Hemerythrin-like" evidence="5">
    <location>
        <begin position="39"/>
        <end position="144"/>
    </location>
</feature>
<dbReference type="Pfam" id="PF01814">
    <property type="entry name" value="Hemerythrin"/>
    <property type="match status" value="1"/>
</dbReference>
<evidence type="ECO:0000256" key="3">
    <source>
        <dbReference type="ARBA" id="ARBA00023004"/>
    </source>
</evidence>
<evidence type="ECO:0000256" key="1">
    <source>
        <dbReference type="ARBA" id="ARBA00010587"/>
    </source>
</evidence>
<keyword evidence="7" id="KW-1185">Reference proteome</keyword>
<accession>A0ABU9S240</accession>
<protein>
    <submittedName>
        <fullName evidence="6">Hemerythrin domain-containing protein</fullName>
    </submittedName>
</protein>
<keyword evidence="2" id="KW-0479">Metal-binding</keyword>
<evidence type="ECO:0000313" key="7">
    <source>
        <dbReference type="Proteomes" id="UP001489897"/>
    </source>
</evidence>
<reference evidence="6 7" key="1">
    <citation type="submission" date="2024-01" db="EMBL/GenBank/DDBJ databases">
        <title>The diversity of rhizobia nodulating Mimosa spp. in eleven states of Brazil covering several biomes is determined by host plant, location, and edaphic factors.</title>
        <authorList>
            <person name="Rouws L."/>
            <person name="Barauna A."/>
            <person name="Beukes C."/>
            <person name="De Faria S.M."/>
            <person name="Gross E."/>
            <person name="Dos Reis Junior F.B."/>
            <person name="Simon M."/>
            <person name="Maluk M."/>
            <person name="Odee D.W."/>
            <person name="Kenicer G."/>
            <person name="Young J.P.W."/>
            <person name="Reis V.M."/>
            <person name="Zilli J."/>
            <person name="James E.K."/>
        </authorList>
    </citation>
    <scope>NUCLEOTIDE SEQUENCE [LARGE SCALE GENOMIC DNA]</scope>
    <source>
        <strain evidence="6 7">JPY167</strain>
    </source>
</reference>
<sequence length="167" mass="18634">MTDETSPRTTPTRDTEAPAPVSDNSLAWNDARLLGFTPMDDVHKEFYTFALRLVTCSDATAAAALELFEQHAVSHFEQEDEWMRTTNFPPRDCHIEEHAAVLKSVGDVKAAVAEERAGAELARDLGLRLFEWFPGHADYLDSALAAWMTKQTMGGKPVVFRRSFDCA</sequence>
<dbReference type="InterPro" id="IPR012827">
    <property type="entry name" value="Hemerythrin_metal-bd"/>
</dbReference>
<dbReference type="SUPFAM" id="SSF47188">
    <property type="entry name" value="Hemerythrin-like"/>
    <property type="match status" value="1"/>
</dbReference>
<proteinExistence type="inferred from homology"/>
<evidence type="ECO:0000256" key="2">
    <source>
        <dbReference type="ARBA" id="ARBA00022723"/>
    </source>
</evidence>
<dbReference type="EMBL" id="JAYMRV010000013">
    <property type="protein sequence ID" value="MEM5425873.1"/>
    <property type="molecule type" value="Genomic_DNA"/>
</dbReference>
<name>A0ABU9S240_9BURK</name>
<dbReference type="Gene3D" id="1.20.120.50">
    <property type="entry name" value="Hemerythrin-like"/>
    <property type="match status" value="1"/>
</dbReference>
<dbReference type="InterPro" id="IPR035938">
    <property type="entry name" value="Hemerythrin-like_sf"/>
</dbReference>
<dbReference type="RefSeq" id="WP_342949699.1">
    <property type="nucleotide sequence ID" value="NZ_JAYMRV010000013.1"/>
</dbReference>
<dbReference type="InterPro" id="IPR012312">
    <property type="entry name" value="Hemerythrin-like"/>
</dbReference>
<evidence type="ECO:0000256" key="4">
    <source>
        <dbReference type="SAM" id="MobiDB-lite"/>
    </source>
</evidence>
<comment type="similarity">
    <text evidence="1">Belongs to the hemerythrin family.</text>
</comment>